<dbReference type="GO" id="GO:0016722">
    <property type="term" value="F:oxidoreductase activity, acting on metal ions"/>
    <property type="evidence" value="ECO:0007669"/>
    <property type="project" value="InterPro"/>
</dbReference>
<keyword evidence="5" id="KW-1185">Reference proteome</keyword>
<dbReference type="OrthoDB" id="9797023at2"/>
<dbReference type="GO" id="GO:0008199">
    <property type="term" value="F:ferric iron binding"/>
    <property type="evidence" value="ECO:0007669"/>
    <property type="project" value="InterPro"/>
</dbReference>
<dbReference type="InterPro" id="IPR008331">
    <property type="entry name" value="Ferritin_DPS_dom"/>
</dbReference>
<dbReference type="Gene3D" id="1.20.1260.10">
    <property type="match status" value="1"/>
</dbReference>
<evidence type="ECO:0000256" key="2">
    <source>
        <dbReference type="RuleBase" id="RU003875"/>
    </source>
</evidence>
<evidence type="ECO:0000313" key="5">
    <source>
        <dbReference type="Proteomes" id="UP000245429"/>
    </source>
</evidence>
<dbReference type="InterPro" id="IPR002177">
    <property type="entry name" value="DPS_DNA-bd"/>
</dbReference>
<gene>
    <name evidence="4" type="ORF">DI487_01455</name>
</gene>
<dbReference type="InterPro" id="IPR023188">
    <property type="entry name" value="DPS_DNA-bd_CS"/>
</dbReference>
<dbReference type="Proteomes" id="UP000245429">
    <property type="component" value="Chromosome"/>
</dbReference>
<name>A0A2U8QYT8_9FLAO</name>
<organism evidence="4 5">
    <name type="scientific">Flavobacterium sediminis</name>
    <dbReference type="NCBI Taxonomy" id="2201181"/>
    <lineage>
        <taxon>Bacteria</taxon>
        <taxon>Pseudomonadati</taxon>
        <taxon>Bacteroidota</taxon>
        <taxon>Flavobacteriia</taxon>
        <taxon>Flavobacteriales</taxon>
        <taxon>Flavobacteriaceae</taxon>
        <taxon>Flavobacterium</taxon>
    </lineage>
</organism>
<proteinExistence type="inferred from homology"/>
<dbReference type="RefSeq" id="WP_109570569.1">
    <property type="nucleotide sequence ID" value="NZ_CP029463.1"/>
</dbReference>
<dbReference type="InterPro" id="IPR009078">
    <property type="entry name" value="Ferritin-like_SF"/>
</dbReference>
<feature type="domain" description="Ferritin/DPS" evidence="3">
    <location>
        <begin position="18"/>
        <end position="157"/>
    </location>
</feature>
<dbReference type="PANTHER" id="PTHR42932:SF1">
    <property type="entry name" value="GENERAL STRESS PROTEIN 20U"/>
    <property type="match status" value="1"/>
</dbReference>
<comment type="similarity">
    <text evidence="1 2">Belongs to the Dps family.</text>
</comment>
<dbReference type="PRINTS" id="PR01346">
    <property type="entry name" value="HELNAPAPROT"/>
</dbReference>
<sequence>MKTNIGITTENRQAIAEKLFAILADEFVLFSKLLNAHWNVEGSDFHSVHTYLDELYHEQLETVDEVAEYIRIIGHYVPANLSKYQELTHLSEVYEGKNDSQSYFAELLNTHESIIINLREKIAPFAEDYKAEGMSDFITGLMNKHQKTAWMLRAHLK</sequence>
<evidence type="ECO:0000259" key="3">
    <source>
        <dbReference type="Pfam" id="PF00210"/>
    </source>
</evidence>
<dbReference type="EMBL" id="CP029463">
    <property type="protein sequence ID" value="AWM15231.1"/>
    <property type="molecule type" value="Genomic_DNA"/>
</dbReference>
<dbReference type="SUPFAM" id="SSF47240">
    <property type="entry name" value="Ferritin-like"/>
    <property type="match status" value="1"/>
</dbReference>
<reference evidence="4 5" key="1">
    <citation type="submission" date="2018-05" db="EMBL/GenBank/DDBJ databases">
        <title>Flavobacterium sp. MEBiC07310.</title>
        <authorList>
            <person name="Baek K."/>
        </authorList>
    </citation>
    <scope>NUCLEOTIDE SEQUENCE [LARGE SCALE GENOMIC DNA]</scope>
    <source>
        <strain evidence="4 5">MEBiC07310</strain>
    </source>
</reference>
<dbReference type="AlphaFoldDB" id="A0A2U8QYT8"/>
<dbReference type="Pfam" id="PF00210">
    <property type="entry name" value="Ferritin"/>
    <property type="match status" value="1"/>
</dbReference>
<accession>A0A2U8QYT8</accession>
<evidence type="ECO:0000256" key="1">
    <source>
        <dbReference type="ARBA" id="ARBA00009497"/>
    </source>
</evidence>
<protein>
    <submittedName>
        <fullName evidence="4">DNA starvation/stationary phase protection protein</fullName>
    </submittedName>
</protein>
<dbReference type="PANTHER" id="PTHR42932">
    <property type="entry name" value="GENERAL STRESS PROTEIN 20U"/>
    <property type="match status" value="1"/>
</dbReference>
<dbReference type="KEGG" id="fse:DI487_01455"/>
<dbReference type="CDD" id="cd01043">
    <property type="entry name" value="DPS"/>
    <property type="match status" value="1"/>
</dbReference>
<dbReference type="PROSITE" id="PS00818">
    <property type="entry name" value="DPS_1"/>
    <property type="match status" value="1"/>
</dbReference>
<dbReference type="InterPro" id="IPR012347">
    <property type="entry name" value="Ferritin-like"/>
</dbReference>
<dbReference type="PIRSF" id="PIRSF005900">
    <property type="entry name" value="Dps"/>
    <property type="match status" value="1"/>
</dbReference>
<evidence type="ECO:0000313" key="4">
    <source>
        <dbReference type="EMBL" id="AWM15231.1"/>
    </source>
</evidence>